<sequence>MLTHWELEHYRQLYRNQIDRLVETLTVRLLPTFDSVHAEVEALQQEAYRASRECANDGNGLDPQTAHEAAFEASLAHFDIVLDLRQGLQNMFAVSLYHLFEQQVRAFHVRVLNHKPLKFGSDVLKAWDKTLPDPVLTKEQRSGLDELRLLANTVKHGDGASAQELYTAAPHLFLADYEQDALDDPTVIVHKPDIGTPLFGQDLFVRLDDIHRYRQLLNGVWSAYLEALHGAGRS</sequence>
<dbReference type="RefSeq" id="WP_141354373.1">
    <property type="nucleotide sequence ID" value="NZ_BJNV01000072.1"/>
</dbReference>
<name>A0A4Y4D0H6_ZOORA</name>
<dbReference type="OrthoDB" id="9129358at2"/>
<reference evidence="1 2" key="1">
    <citation type="submission" date="2019-06" db="EMBL/GenBank/DDBJ databases">
        <title>Whole genome shotgun sequence of Zoogloea ramigera NBRC 15342.</title>
        <authorList>
            <person name="Hosoyama A."/>
            <person name="Uohara A."/>
            <person name="Ohji S."/>
            <person name="Ichikawa N."/>
        </authorList>
    </citation>
    <scope>NUCLEOTIDE SEQUENCE [LARGE SCALE GENOMIC DNA]</scope>
    <source>
        <strain evidence="1 2">NBRC 15342</strain>
    </source>
</reference>
<dbReference type="Proteomes" id="UP000318422">
    <property type="component" value="Unassembled WGS sequence"/>
</dbReference>
<dbReference type="EMBL" id="BJNV01000072">
    <property type="protein sequence ID" value="GEC97244.1"/>
    <property type="molecule type" value="Genomic_DNA"/>
</dbReference>
<gene>
    <name evidence="1" type="ORF">ZRA01_33170</name>
</gene>
<protein>
    <submittedName>
        <fullName evidence="1">Uncharacterized protein</fullName>
    </submittedName>
</protein>
<accession>A0A4Y4D0H6</accession>
<organism evidence="1 2">
    <name type="scientific">Zoogloea ramigera</name>
    <dbReference type="NCBI Taxonomy" id="350"/>
    <lineage>
        <taxon>Bacteria</taxon>
        <taxon>Pseudomonadati</taxon>
        <taxon>Pseudomonadota</taxon>
        <taxon>Betaproteobacteria</taxon>
        <taxon>Rhodocyclales</taxon>
        <taxon>Zoogloeaceae</taxon>
        <taxon>Zoogloea</taxon>
    </lineage>
</organism>
<comment type="caution">
    <text evidence="1">The sequence shown here is derived from an EMBL/GenBank/DDBJ whole genome shotgun (WGS) entry which is preliminary data.</text>
</comment>
<evidence type="ECO:0000313" key="2">
    <source>
        <dbReference type="Proteomes" id="UP000318422"/>
    </source>
</evidence>
<dbReference type="AlphaFoldDB" id="A0A4Y4D0H6"/>
<keyword evidence="2" id="KW-1185">Reference proteome</keyword>
<evidence type="ECO:0000313" key="1">
    <source>
        <dbReference type="EMBL" id="GEC97244.1"/>
    </source>
</evidence>
<proteinExistence type="predicted"/>